<dbReference type="AlphaFoldDB" id="A0A8B8JRL4"/>
<feature type="transmembrane region" description="Helical" evidence="2">
    <location>
        <begin position="76"/>
        <end position="94"/>
    </location>
</feature>
<feature type="region of interest" description="Disordered" evidence="1">
    <location>
        <begin position="238"/>
        <end position="257"/>
    </location>
</feature>
<keyword evidence="2" id="KW-0812">Transmembrane</keyword>
<proteinExistence type="predicted"/>
<keyword evidence="3" id="KW-1185">Reference proteome</keyword>
<gene>
    <name evidence="4" type="primary">LOC113848034</name>
</gene>
<evidence type="ECO:0000256" key="1">
    <source>
        <dbReference type="SAM" id="MobiDB-lite"/>
    </source>
</evidence>
<feature type="transmembrane region" description="Helical" evidence="2">
    <location>
        <begin position="44"/>
        <end position="64"/>
    </location>
</feature>
<feature type="region of interest" description="Disordered" evidence="1">
    <location>
        <begin position="192"/>
        <end position="215"/>
    </location>
</feature>
<reference evidence="3" key="1">
    <citation type="journal article" date="2019" name="Toxins">
        <title>Detection of Abrin-Like and Prepropulchellin-Like Toxin Genes and Transcripts Using Whole Genome Sequencing and Full-Length Transcript Sequencing of Abrus precatorius.</title>
        <authorList>
            <person name="Hovde B.T."/>
            <person name="Daligault H.E."/>
            <person name="Hanschen E.R."/>
            <person name="Kunde Y.A."/>
            <person name="Johnson M.B."/>
            <person name="Starkenburg S.R."/>
            <person name="Johnson S.L."/>
        </authorList>
    </citation>
    <scope>NUCLEOTIDE SEQUENCE [LARGE SCALE GENOMIC DNA]</scope>
</reference>
<feature type="transmembrane region" description="Helical" evidence="2">
    <location>
        <begin position="14"/>
        <end position="32"/>
    </location>
</feature>
<feature type="transmembrane region" description="Helical" evidence="2">
    <location>
        <begin position="148"/>
        <end position="166"/>
    </location>
</feature>
<organism evidence="3 4">
    <name type="scientific">Abrus precatorius</name>
    <name type="common">Indian licorice</name>
    <name type="synonym">Glycine abrus</name>
    <dbReference type="NCBI Taxonomy" id="3816"/>
    <lineage>
        <taxon>Eukaryota</taxon>
        <taxon>Viridiplantae</taxon>
        <taxon>Streptophyta</taxon>
        <taxon>Embryophyta</taxon>
        <taxon>Tracheophyta</taxon>
        <taxon>Spermatophyta</taxon>
        <taxon>Magnoliopsida</taxon>
        <taxon>eudicotyledons</taxon>
        <taxon>Gunneridae</taxon>
        <taxon>Pentapetalae</taxon>
        <taxon>rosids</taxon>
        <taxon>fabids</taxon>
        <taxon>Fabales</taxon>
        <taxon>Fabaceae</taxon>
        <taxon>Papilionoideae</taxon>
        <taxon>50 kb inversion clade</taxon>
        <taxon>NPAAA clade</taxon>
        <taxon>indigoferoid/millettioid clade</taxon>
        <taxon>Abreae</taxon>
        <taxon>Abrus</taxon>
    </lineage>
</organism>
<dbReference type="GeneID" id="113848034"/>
<evidence type="ECO:0000313" key="3">
    <source>
        <dbReference type="Proteomes" id="UP000694853"/>
    </source>
</evidence>
<keyword evidence="2" id="KW-1133">Transmembrane helix</keyword>
<evidence type="ECO:0000313" key="4">
    <source>
        <dbReference type="RefSeq" id="XP_027333193.1"/>
    </source>
</evidence>
<dbReference type="KEGG" id="aprc:113848034"/>
<feature type="compositionally biased region" description="Polar residues" evidence="1">
    <location>
        <begin position="196"/>
        <end position="215"/>
    </location>
</feature>
<keyword evidence="2" id="KW-0472">Membrane</keyword>
<dbReference type="Proteomes" id="UP000694853">
    <property type="component" value="Unplaced"/>
</dbReference>
<accession>A0A8B8JRL4</accession>
<feature type="transmembrane region" description="Helical" evidence="2">
    <location>
        <begin position="106"/>
        <end position="128"/>
    </location>
</feature>
<evidence type="ECO:0000256" key="2">
    <source>
        <dbReference type="SAM" id="Phobius"/>
    </source>
</evidence>
<reference evidence="4" key="2">
    <citation type="submission" date="2025-08" db="UniProtKB">
        <authorList>
            <consortium name="RefSeq"/>
        </authorList>
    </citation>
    <scope>IDENTIFICATION</scope>
    <source>
        <tissue evidence="4">Young leaves</tissue>
    </source>
</reference>
<dbReference type="OrthoDB" id="1427840at2759"/>
<sequence length="257" mass="28603">MLIQIQRWLIQPKVWRFVCFVSCVVGFICYGLSLPFNKLLGKWALWKILLYVALSFIICIAILFGKAWQHSTPPQFEAHMAFIVLISTGLYSFYMDKLGNKQSDSYSLISYASFSIMSLGLSRLSHFGFEVDLLYFFSGIFTVQLMKIKLWLGIVGGGFSYSLIILRSSLDNLIRNGYHELPEEPQVDIEIGLPSPVTSHSASQGGSTSPQAINSTFNVDPQEAHAPLENEDVGLLANPVDSHSQQGNSDSDRGCCC</sequence>
<name>A0A8B8JRL4_ABRPR</name>
<protein>
    <submittedName>
        <fullName evidence="4">Uncharacterized protein LOC113848034</fullName>
    </submittedName>
</protein>
<dbReference type="RefSeq" id="XP_027333193.1">
    <property type="nucleotide sequence ID" value="XM_027477392.1"/>
</dbReference>